<feature type="transmembrane region" description="Helical" evidence="1">
    <location>
        <begin position="117"/>
        <end position="136"/>
    </location>
</feature>
<dbReference type="OrthoDB" id="6836542at2"/>
<evidence type="ECO:0000313" key="2">
    <source>
        <dbReference type="EMBL" id="KIQ00067.1"/>
    </source>
</evidence>
<protein>
    <submittedName>
        <fullName evidence="2">Uncharacterized protein</fullName>
    </submittedName>
</protein>
<evidence type="ECO:0000313" key="3">
    <source>
        <dbReference type="Proteomes" id="UP000032068"/>
    </source>
</evidence>
<dbReference type="InterPro" id="IPR036259">
    <property type="entry name" value="MFS_trans_sf"/>
</dbReference>
<keyword evidence="1" id="KW-1133">Transmembrane helix</keyword>
<reference evidence="2 3" key="1">
    <citation type="submission" date="2014-12" db="EMBL/GenBank/DDBJ databases">
        <title>16Stimator: statistical estimation of ribosomal gene copy numbers from draft genome assemblies.</title>
        <authorList>
            <person name="Perisin M.A."/>
            <person name="Vetter M."/>
            <person name="Gilbert J.A."/>
            <person name="Bergelson J."/>
        </authorList>
    </citation>
    <scope>NUCLEOTIDE SEQUENCE [LARGE SCALE GENOMIC DNA]</scope>
    <source>
        <strain evidence="2 3">MEJ086</strain>
    </source>
</reference>
<dbReference type="RefSeq" id="WP_042553991.1">
    <property type="nucleotide sequence ID" value="NZ_JXQW01000029.1"/>
</dbReference>
<dbReference type="Proteomes" id="UP000032068">
    <property type="component" value="Unassembled WGS sequence"/>
</dbReference>
<keyword evidence="1" id="KW-0472">Membrane</keyword>
<dbReference type="EMBL" id="JXQW01000029">
    <property type="protein sequence ID" value="KIQ00067.1"/>
    <property type="molecule type" value="Genomic_DNA"/>
</dbReference>
<feature type="transmembrane region" description="Helical" evidence="1">
    <location>
        <begin position="142"/>
        <end position="161"/>
    </location>
</feature>
<proteinExistence type="predicted"/>
<sequence>MTAISATAQGTPASDPSPKSKLERVLAHWGAIAWLLSLFGLLAGFASLFCYTHAIGRIDLFQAAAANQSMLLVWLAWVGLMSVAFMLIMASAAVLLALAVSMLNTHHRLQRRAINSLLFIVSAGYACFGGLILWASDWGVEWVAVAVCLVTALATTLFYFLNPNLHIPVVLSALRPKKGKAASPWALLFFLFLALLGTVVAGVFPAQMVLMAYRGEDTPDAVGQLMLIAVLSMILALLPVWVFYKARGDLARRWQLCVASLVAALMVYLVLSPATLGIITYAAASSMGMRDNQVRAYMLTDTYVLGELDSSEWSVEARQKGSARIEAFKLFGFGNVLLLCPESLVKTELKHWPQRSARCLLTSATLARVLPQ</sequence>
<gene>
    <name evidence="2" type="ORF">RU08_11665</name>
</gene>
<feature type="transmembrane region" description="Helical" evidence="1">
    <location>
        <begin position="224"/>
        <end position="244"/>
    </location>
</feature>
<dbReference type="SUPFAM" id="SSF103473">
    <property type="entry name" value="MFS general substrate transporter"/>
    <property type="match status" value="1"/>
</dbReference>
<organism evidence="2 3">
    <name type="scientific">Pseudomonas fulva</name>
    <dbReference type="NCBI Taxonomy" id="47880"/>
    <lineage>
        <taxon>Bacteria</taxon>
        <taxon>Pseudomonadati</taxon>
        <taxon>Pseudomonadota</taxon>
        <taxon>Gammaproteobacteria</taxon>
        <taxon>Pseudomonadales</taxon>
        <taxon>Pseudomonadaceae</taxon>
        <taxon>Pseudomonas</taxon>
    </lineage>
</organism>
<keyword evidence="1" id="KW-0812">Transmembrane</keyword>
<feature type="transmembrane region" description="Helical" evidence="1">
    <location>
        <begin position="256"/>
        <end position="284"/>
    </location>
</feature>
<feature type="transmembrane region" description="Helical" evidence="1">
    <location>
        <begin position="83"/>
        <end position="105"/>
    </location>
</feature>
<evidence type="ECO:0000256" key="1">
    <source>
        <dbReference type="SAM" id="Phobius"/>
    </source>
</evidence>
<name>A0A0D0KKV5_9PSED</name>
<feature type="transmembrane region" description="Helical" evidence="1">
    <location>
        <begin position="182"/>
        <end position="204"/>
    </location>
</feature>
<feature type="transmembrane region" description="Helical" evidence="1">
    <location>
        <begin position="26"/>
        <end position="51"/>
    </location>
</feature>
<accession>A0A0D0KKV5</accession>
<comment type="caution">
    <text evidence="2">The sequence shown here is derived from an EMBL/GenBank/DDBJ whole genome shotgun (WGS) entry which is preliminary data.</text>
</comment>
<dbReference type="AlphaFoldDB" id="A0A0D0KKV5"/>